<protein>
    <submittedName>
        <fullName evidence="1">Uncharacterized protein</fullName>
    </submittedName>
</protein>
<dbReference type="EMBL" id="AHMU02000050">
    <property type="protein sequence ID" value="EMN21448.1"/>
    <property type="molecule type" value="Genomic_DNA"/>
</dbReference>
<sequence length="53" mass="6146">MLQICSSYRLNSNVLAFIYARDVPKFLKILRFFLFFSFCLGLSKIVEIKHSAG</sequence>
<gene>
    <name evidence="1" type="ORF">LEP1GSC063_4071</name>
</gene>
<comment type="caution">
    <text evidence="1">The sequence shown here is derived from an EMBL/GenBank/DDBJ whole genome shotgun (WGS) entry which is preliminary data.</text>
</comment>
<evidence type="ECO:0000313" key="1">
    <source>
        <dbReference type="EMBL" id="EMN21448.1"/>
    </source>
</evidence>
<proteinExistence type="predicted"/>
<dbReference type="AlphaFoldDB" id="M6JPB9"/>
<dbReference type="Proteomes" id="UP000012106">
    <property type="component" value="Unassembled WGS sequence"/>
</dbReference>
<evidence type="ECO:0000313" key="2">
    <source>
        <dbReference type="Proteomes" id="UP000012106"/>
    </source>
</evidence>
<name>M6JPB9_9LEPT</name>
<organism evidence="1 2">
    <name type="scientific">Leptospira santarosai serovar Arenal str. MAVJ 401</name>
    <dbReference type="NCBI Taxonomy" id="1049976"/>
    <lineage>
        <taxon>Bacteria</taxon>
        <taxon>Pseudomonadati</taxon>
        <taxon>Spirochaetota</taxon>
        <taxon>Spirochaetia</taxon>
        <taxon>Leptospirales</taxon>
        <taxon>Leptospiraceae</taxon>
        <taxon>Leptospira</taxon>
    </lineage>
</organism>
<accession>M6JPB9</accession>
<reference evidence="1 2" key="1">
    <citation type="submission" date="2013-01" db="EMBL/GenBank/DDBJ databases">
        <authorList>
            <person name="Harkins D.M."/>
            <person name="Durkin A.S."/>
            <person name="Brinkac L.M."/>
            <person name="Haft D.H."/>
            <person name="Selengut J.D."/>
            <person name="Sanka R."/>
            <person name="DePew J."/>
            <person name="Purushe J."/>
            <person name="Hartskeerl R.A."/>
            <person name="Ahmed A."/>
            <person name="van der Linden H."/>
            <person name="Goris M.G.A."/>
            <person name="Vinetz J.M."/>
            <person name="Sutton G.G."/>
            <person name="Nierman W.C."/>
            <person name="Fouts D.E."/>
        </authorList>
    </citation>
    <scope>NUCLEOTIDE SEQUENCE [LARGE SCALE GENOMIC DNA]</scope>
    <source>
        <strain evidence="1 2">MAVJ 401</strain>
    </source>
</reference>